<dbReference type="PANTHER" id="PTHR45348">
    <property type="entry name" value="HYPOTHETICAL OXIDOREDUCTASE (EUROFUNG)"/>
    <property type="match status" value="1"/>
</dbReference>
<comment type="caution">
    <text evidence="5">The sequence shown here is derived from an EMBL/GenBank/DDBJ whole genome shotgun (WGS) entry which is preliminary data.</text>
</comment>
<dbReference type="PANTHER" id="PTHR45348:SF6">
    <property type="entry name" value="TRANS-ENOYL REDUCTASE APDC"/>
    <property type="match status" value="1"/>
</dbReference>
<accession>A0A9P0EK82</accession>
<dbReference type="AlphaFoldDB" id="A0A9P0EK82"/>
<keyword evidence="6" id="KW-1185">Reference proteome</keyword>
<evidence type="ECO:0000256" key="3">
    <source>
        <dbReference type="ARBA" id="ARBA00023002"/>
    </source>
</evidence>
<proteinExistence type="inferred from homology"/>
<dbReference type="Pfam" id="PF00107">
    <property type="entry name" value="ADH_zinc_N"/>
    <property type="match status" value="1"/>
</dbReference>
<dbReference type="InterPro" id="IPR013154">
    <property type="entry name" value="ADH-like_N"/>
</dbReference>
<dbReference type="OrthoDB" id="48317at2759"/>
<dbReference type="InterPro" id="IPR011032">
    <property type="entry name" value="GroES-like_sf"/>
</dbReference>
<name>A0A9P0EK82_9HYPO</name>
<reference evidence="6" key="1">
    <citation type="submission" date="2019-06" db="EMBL/GenBank/DDBJ databases">
        <authorList>
            <person name="Broberg M."/>
        </authorList>
    </citation>
    <scope>NUCLEOTIDE SEQUENCE [LARGE SCALE GENOMIC DNA]</scope>
</reference>
<protein>
    <recommendedName>
        <fullName evidence="4">Enoyl reductase (ER) domain-containing protein</fullName>
    </recommendedName>
</protein>
<dbReference type="CDD" id="cd08249">
    <property type="entry name" value="enoyl_reductase_like"/>
    <property type="match status" value="1"/>
</dbReference>
<dbReference type="Gene3D" id="3.40.50.720">
    <property type="entry name" value="NAD(P)-binding Rossmann-like Domain"/>
    <property type="match status" value="1"/>
</dbReference>
<organism evidence="5 6">
    <name type="scientific">Clonostachys solani</name>
    <dbReference type="NCBI Taxonomy" id="160281"/>
    <lineage>
        <taxon>Eukaryota</taxon>
        <taxon>Fungi</taxon>
        <taxon>Dikarya</taxon>
        <taxon>Ascomycota</taxon>
        <taxon>Pezizomycotina</taxon>
        <taxon>Sordariomycetes</taxon>
        <taxon>Hypocreomycetidae</taxon>
        <taxon>Hypocreales</taxon>
        <taxon>Bionectriaceae</taxon>
        <taxon>Clonostachys</taxon>
    </lineage>
</organism>
<dbReference type="Proteomes" id="UP000775872">
    <property type="component" value="Unassembled WGS sequence"/>
</dbReference>
<dbReference type="Pfam" id="PF08240">
    <property type="entry name" value="ADH_N"/>
    <property type="match status" value="1"/>
</dbReference>
<dbReference type="InterPro" id="IPR036291">
    <property type="entry name" value="NAD(P)-bd_dom_sf"/>
</dbReference>
<evidence type="ECO:0000256" key="1">
    <source>
        <dbReference type="ARBA" id="ARBA00008072"/>
    </source>
</evidence>
<evidence type="ECO:0000256" key="2">
    <source>
        <dbReference type="ARBA" id="ARBA00022857"/>
    </source>
</evidence>
<dbReference type="SMART" id="SM00829">
    <property type="entry name" value="PKS_ER"/>
    <property type="match status" value="1"/>
</dbReference>
<dbReference type="Gene3D" id="3.90.180.10">
    <property type="entry name" value="Medium-chain alcohol dehydrogenases, catalytic domain"/>
    <property type="match status" value="1"/>
</dbReference>
<reference evidence="5 6" key="2">
    <citation type="submission" date="2021-10" db="EMBL/GenBank/DDBJ databases">
        <authorList>
            <person name="Piombo E."/>
        </authorList>
    </citation>
    <scope>NUCLEOTIDE SEQUENCE [LARGE SCALE GENOMIC DNA]</scope>
</reference>
<dbReference type="EMBL" id="CABFOC020000042">
    <property type="protein sequence ID" value="CAH0051609.1"/>
    <property type="molecule type" value="Genomic_DNA"/>
</dbReference>
<dbReference type="InterPro" id="IPR047122">
    <property type="entry name" value="Trans-enoyl_RdTase-like"/>
</dbReference>
<keyword evidence="3" id="KW-0560">Oxidoreductase</keyword>
<gene>
    <name evidence="5" type="ORF">CSOL1703_00014258</name>
</gene>
<keyword evidence="2" id="KW-0521">NADP</keyword>
<dbReference type="SUPFAM" id="SSF50129">
    <property type="entry name" value="GroES-like"/>
    <property type="match status" value="1"/>
</dbReference>
<dbReference type="InterPro" id="IPR020843">
    <property type="entry name" value="ER"/>
</dbReference>
<dbReference type="SUPFAM" id="SSF51735">
    <property type="entry name" value="NAD(P)-binding Rossmann-fold domains"/>
    <property type="match status" value="1"/>
</dbReference>
<feature type="domain" description="Enoyl reductase (ER)" evidence="4">
    <location>
        <begin position="12"/>
        <end position="352"/>
    </location>
</feature>
<sequence>MASAVMKALVGGESGGYRLADDMDIPVPKPGMMLCRVHSVALSPYDAKIVDFSNTPGAVGGCDFAGVVVGVGEGVTRFKEGDRVLAVTFGLNASDKTAGAFAEYALATEDLSCHVPEKMSFAQASSMGLGIATAGLALFQAPGLNLEMSCTKPADENAPLFVLVSGGASGTGTMAIQLLRVAGYMPIVTCSPANNALCESYGAVACFDYRSSTCGADIREYTANNLVFVFDCVTDASTMRMCYEAIGSSGGRYVTLEAITTVVKYTRRDVRTDWLMTPTITGAPVEIPGSYGRPSTPEHRVFGAELFLLAEKLLKEGSIKNHPLDIKKGGLTEIPTYVNDLRIGNVRGKRMVVPLMAA</sequence>
<evidence type="ECO:0000313" key="6">
    <source>
        <dbReference type="Proteomes" id="UP000775872"/>
    </source>
</evidence>
<evidence type="ECO:0000259" key="4">
    <source>
        <dbReference type="SMART" id="SM00829"/>
    </source>
</evidence>
<comment type="similarity">
    <text evidence="1">Belongs to the zinc-containing alcohol dehydrogenase family.</text>
</comment>
<dbReference type="InterPro" id="IPR013149">
    <property type="entry name" value="ADH-like_C"/>
</dbReference>
<evidence type="ECO:0000313" key="5">
    <source>
        <dbReference type="EMBL" id="CAH0051609.1"/>
    </source>
</evidence>
<dbReference type="GO" id="GO:0016651">
    <property type="term" value="F:oxidoreductase activity, acting on NAD(P)H"/>
    <property type="evidence" value="ECO:0007669"/>
    <property type="project" value="InterPro"/>
</dbReference>